<protein>
    <submittedName>
        <fullName evidence="1">Uncharacterized protein</fullName>
    </submittedName>
</protein>
<accession>A0A2V4E6Y7</accession>
<comment type="caution">
    <text evidence="1">The sequence shown here is derived from an EMBL/GenBank/DDBJ whole genome shotgun (WGS) entry which is preliminary data.</text>
</comment>
<dbReference type="EMBL" id="QGLP01000004">
    <property type="protein sequence ID" value="PXZ06174.1"/>
    <property type="molecule type" value="Genomic_DNA"/>
</dbReference>
<name>A0A2V4E6Y7_9GAMM</name>
<evidence type="ECO:0000313" key="2">
    <source>
        <dbReference type="Proteomes" id="UP000247483"/>
    </source>
</evidence>
<reference evidence="1 2" key="1">
    <citation type="submission" date="2018-05" db="EMBL/GenBank/DDBJ databases">
        <title>Reference genomes for bee gut microbiota database.</title>
        <authorList>
            <person name="Ellegaard K.M."/>
        </authorList>
    </citation>
    <scope>NUCLEOTIDE SEQUENCE [LARGE SCALE GENOMIC DNA]</scope>
    <source>
        <strain evidence="1 2">ESL0177</strain>
    </source>
</reference>
<dbReference type="Proteomes" id="UP000247483">
    <property type="component" value="Unassembled WGS sequence"/>
</dbReference>
<sequence>MTDINLSDDLIKDFIYSMYRKEVLLNLKGVVLTEDDRKQLHEKRDFVNRLSEAELSDIRAWVLDKLKLLESQHQERS</sequence>
<dbReference type="AlphaFoldDB" id="A0A2V4E6Y7"/>
<dbReference type="RefSeq" id="WP_110423239.1">
    <property type="nucleotide sequence ID" value="NZ_QGLP01000004.1"/>
</dbReference>
<gene>
    <name evidence="1" type="ORF">DKK79_05800</name>
</gene>
<evidence type="ECO:0000313" key="1">
    <source>
        <dbReference type="EMBL" id="PXZ06174.1"/>
    </source>
</evidence>
<organism evidence="1 2">
    <name type="scientific">Gilliamella apicola</name>
    <dbReference type="NCBI Taxonomy" id="1196095"/>
    <lineage>
        <taxon>Bacteria</taxon>
        <taxon>Pseudomonadati</taxon>
        <taxon>Pseudomonadota</taxon>
        <taxon>Gammaproteobacteria</taxon>
        <taxon>Orbales</taxon>
        <taxon>Orbaceae</taxon>
        <taxon>Gilliamella</taxon>
    </lineage>
</organism>
<proteinExistence type="predicted"/>